<dbReference type="AlphaFoldDB" id="A0A0L8IDJ5"/>
<dbReference type="Pfam" id="PF10172">
    <property type="entry name" value="DDA1"/>
    <property type="match status" value="1"/>
</dbReference>
<organism evidence="2">
    <name type="scientific">Octopus bimaculoides</name>
    <name type="common">California two-spotted octopus</name>
    <dbReference type="NCBI Taxonomy" id="37653"/>
    <lineage>
        <taxon>Eukaryota</taxon>
        <taxon>Metazoa</taxon>
        <taxon>Spiralia</taxon>
        <taxon>Lophotrochozoa</taxon>
        <taxon>Mollusca</taxon>
        <taxon>Cephalopoda</taxon>
        <taxon>Coleoidea</taxon>
        <taxon>Octopodiformes</taxon>
        <taxon>Octopoda</taxon>
        <taxon>Incirrata</taxon>
        <taxon>Octopodidae</taxon>
        <taxon>Octopus</taxon>
    </lineage>
</organism>
<protein>
    <recommendedName>
        <fullName evidence="1">DET1- and DDB1-associated protein 1 domain-containing protein</fullName>
    </recommendedName>
</protein>
<dbReference type="EMBL" id="KQ415948">
    <property type="protein sequence ID" value="KOF99484.1"/>
    <property type="molecule type" value="Genomic_DNA"/>
</dbReference>
<feature type="non-terminal residue" evidence="2">
    <location>
        <position position="52"/>
    </location>
</feature>
<gene>
    <name evidence="2" type="ORF">OCBIM_22015884mg</name>
</gene>
<accession>A0A0L8IDJ5</accession>
<dbReference type="InterPro" id="IPR018276">
    <property type="entry name" value="DDA1_dom"/>
</dbReference>
<proteinExistence type="predicted"/>
<sequence>MAEFLKGLPCYNEHNFTRFHPDSGCKTSVSTCSVLKYIYKEFPGTVVCKCVL</sequence>
<evidence type="ECO:0000259" key="1">
    <source>
        <dbReference type="Pfam" id="PF10172"/>
    </source>
</evidence>
<reference evidence="2" key="1">
    <citation type="submission" date="2015-07" db="EMBL/GenBank/DDBJ databases">
        <title>MeaNS - Measles Nucleotide Surveillance Program.</title>
        <authorList>
            <person name="Tran T."/>
            <person name="Druce J."/>
        </authorList>
    </citation>
    <scope>NUCLEOTIDE SEQUENCE</scope>
    <source>
        <strain evidence="2">UCB-OBI-ISO-001</strain>
        <tissue evidence="2">Gonad</tissue>
    </source>
</reference>
<name>A0A0L8IDJ5_OCTBM</name>
<evidence type="ECO:0000313" key="2">
    <source>
        <dbReference type="EMBL" id="KOF99484.1"/>
    </source>
</evidence>
<dbReference type="STRING" id="37653.A0A0L8IDJ5"/>
<feature type="domain" description="DET1- and DDB1-associated protein 1" evidence="1">
    <location>
        <begin position="3"/>
        <end position="38"/>
    </location>
</feature>